<evidence type="ECO:0000256" key="1">
    <source>
        <dbReference type="SAM" id="MobiDB-lite"/>
    </source>
</evidence>
<gene>
    <name evidence="2" type="ORF">DDE83_005861</name>
</gene>
<protein>
    <submittedName>
        <fullName evidence="2">Uncharacterized protein</fullName>
    </submittedName>
</protein>
<feature type="region of interest" description="Disordered" evidence="1">
    <location>
        <begin position="109"/>
        <end position="135"/>
    </location>
</feature>
<evidence type="ECO:0000313" key="2">
    <source>
        <dbReference type="EMBL" id="RAR08737.1"/>
    </source>
</evidence>
<dbReference type="OrthoDB" id="3783571at2759"/>
<organism evidence="2 3">
    <name type="scientific">Stemphylium lycopersici</name>
    <name type="common">Tomato gray leaf spot disease fungus</name>
    <name type="synonym">Thyrospora lycopersici</name>
    <dbReference type="NCBI Taxonomy" id="183478"/>
    <lineage>
        <taxon>Eukaryota</taxon>
        <taxon>Fungi</taxon>
        <taxon>Dikarya</taxon>
        <taxon>Ascomycota</taxon>
        <taxon>Pezizomycotina</taxon>
        <taxon>Dothideomycetes</taxon>
        <taxon>Pleosporomycetidae</taxon>
        <taxon>Pleosporales</taxon>
        <taxon>Pleosporineae</taxon>
        <taxon>Pleosporaceae</taxon>
        <taxon>Stemphylium</taxon>
    </lineage>
</organism>
<reference evidence="3" key="1">
    <citation type="submission" date="2018-05" db="EMBL/GenBank/DDBJ databases">
        <title>Draft genome sequence of Stemphylium lycopersici strain CIDEFI 213.</title>
        <authorList>
            <person name="Medina R."/>
            <person name="Franco M.E.E."/>
            <person name="Lucentini C.G."/>
            <person name="Saparrat M.C.N."/>
            <person name="Balatti P.A."/>
        </authorList>
    </citation>
    <scope>NUCLEOTIDE SEQUENCE [LARGE SCALE GENOMIC DNA]</scope>
    <source>
        <strain evidence="3">CIDEFI 213</strain>
    </source>
</reference>
<accession>A0A364N0J2</accession>
<sequence>MSESTAPTPRTSIENLKSPSLFSSSTSIISFSSKHTSRAATKPQNLWQSFKRHAKEHHDALNAAYVTYYGQGGSGRGHENGRKQEIWEYRRSSRADWKIVHIVLSVVKSPKRSPTLRPTAPSKDGVSVPRRKRER</sequence>
<keyword evidence="3" id="KW-1185">Reference proteome</keyword>
<evidence type="ECO:0000313" key="3">
    <source>
        <dbReference type="Proteomes" id="UP000249619"/>
    </source>
</evidence>
<dbReference type="AlphaFoldDB" id="A0A364N0J2"/>
<proteinExistence type="predicted"/>
<name>A0A364N0J2_STELY</name>
<dbReference type="EMBL" id="QGDH01000083">
    <property type="protein sequence ID" value="RAR08737.1"/>
    <property type="molecule type" value="Genomic_DNA"/>
</dbReference>
<comment type="caution">
    <text evidence="2">The sequence shown here is derived from an EMBL/GenBank/DDBJ whole genome shotgun (WGS) entry which is preliminary data.</text>
</comment>
<dbReference type="Proteomes" id="UP000249619">
    <property type="component" value="Unassembled WGS sequence"/>
</dbReference>